<protein>
    <submittedName>
        <fullName evidence="7">Peptide ABC transporter substrate-binding protein</fullName>
    </submittedName>
</protein>
<comment type="caution">
    <text evidence="7">The sequence shown here is derived from an EMBL/GenBank/DDBJ whole genome shotgun (WGS) entry which is preliminary data.</text>
</comment>
<dbReference type="PATRIC" id="fig|1449350.3.peg.100"/>
<dbReference type="GO" id="GO:0030288">
    <property type="term" value="C:outer membrane-bounded periplasmic space"/>
    <property type="evidence" value="ECO:0007669"/>
    <property type="project" value="TreeGrafter"/>
</dbReference>
<dbReference type="CDD" id="cd08504">
    <property type="entry name" value="PBP2_OppA"/>
    <property type="match status" value="1"/>
</dbReference>
<evidence type="ECO:0000256" key="2">
    <source>
        <dbReference type="ARBA" id="ARBA00005695"/>
    </source>
</evidence>
<sequence length="540" mass="61209">MTPVLKNSLAASLFALIAASPAFADNPVPEGTELAEDQSYTYWLLDAIKSMDPQINTDVEGSDVLRSLFEGLYNENGTGELVPGVALEHTVSDDQKTYTFTLRDDAQWSNGDPVTAQDFVYSWKRLADPATASEYAWYLELMQIENAAEIIAGDMSVDELGVTAVDDRTLEVRITTPLPYFPQMLVHASTFPVHQATIEEHGDNWTRAENLVGNGAYVLDEHILGERVEMSKSDTYWDAENVIFTDLTALTINDVNQGLTRYLAGELDRVDIPAGQYPRLEEEYPEQANSVPYNCSYIYMLNVGESGPEELKDVNVRKALSYAIDRDIIVERILQGGQPPSYNWTHTAVAGFERPEIEYANWTQEERIEKAKELLAEAGYGPDNPLELTLQYNTSEDHKKIAVAAQQMLRQIGVNITLANYEWKVHTDRMQNQEFDMARYAWCGDYNEASTYLDLLASYSGHNNGEFFNDEYDQVMKESKTAEDPLPMYQQAETILAEEMPIIPIYHYAKVFMLNEDIKGWPLENVNQTWYAKDLYRVAE</sequence>
<organism evidence="7 8">
    <name type="scientific">Roseivivax halodurans JCM 10272</name>
    <dbReference type="NCBI Taxonomy" id="1449350"/>
    <lineage>
        <taxon>Bacteria</taxon>
        <taxon>Pseudomonadati</taxon>
        <taxon>Pseudomonadota</taxon>
        <taxon>Alphaproteobacteria</taxon>
        <taxon>Rhodobacterales</taxon>
        <taxon>Roseobacteraceae</taxon>
        <taxon>Roseivivax</taxon>
    </lineage>
</organism>
<gene>
    <name evidence="7" type="ORF">OCH239_00495</name>
</gene>
<reference evidence="7 8" key="1">
    <citation type="submission" date="2014-01" db="EMBL/GenBank/DDBJ databases">
        <title>Roseivivax halodurans JCM 10272 Genome Sequencing.</title>
        <authorList>
            <person name="Lai Q."/>
            <person name="Li G."/>
            <person name="Shao Z."/>
        </authorList>
    </citation>
    <scope>NUCLEOTIDE SEQUENCE [LARGE SCALE GENOMIC DNA]</scope>
    <source>
        <strain evidence="7 8">JCM 10272</strain>
    </source>
</reference>
<dbReference type="eggNOG" id="COG4166">
    <property type="taxonomic scope" value="Bacteria"/>
</dbReference>
<dbReference type="FunFam" id="3.90.76.10:FF:000001">
    <property type="entry name" value="Oligopeptide ABC transporter substrate-binding protein"/>
    <property type="match status" value="1"/>
</dbReference>
<dbReference type="InterPro" id="IPR039424">
    <property type="entry name" value="SBP_5"/>
</dbReference>
<dbReference type="PIRSF" id="PIRSF002741">
    <property type="entry name" value="MppA"/>
    <property type="match status" value="1"/>
</dbReference>
<keyword evidence="8" id="KW-1185">Reference proteome</keyword>
<comment type="similarity">
    <text evidence="2">Belongs to the bacterial solute-binding protein 5 family.</text>
</comment>
<dbReference type="GO" id="GO:1904680">
    <property type="term" value="F:peptide transmembrane transporter activity"/>
    <property type="evidence" value="ECO:0007669"/>
    <property type="project" value="TreeGrafter"/>
</dbReference>
<feature type="chain" id="PRO_5004979903" evidence="5">
    <location>
        <begin position="25"/>
        <end position="540"/>
    </location>
</feature>
<dbReference type="PANTHER" id="PTHR30290:SF10">
    <property type="entry name" value="PERIPLASMIC OLIGOPEPTIDE-BINDING PROTEIN-RELATED"/>
    <property type="match status" value="1"/>
</dbReference>
<dbReference type="SUPFAM" id="SSF53850">
    <property type="entry name" value="Periplasmic binding protein-like II"/>
    <property type="match status" value="1"/>
</dbReference>
<dbReference type="InterPro" id="IPR000914">
    <property type="entry name" value="SBP_5_dom"/>
</dbReference>
<evidence type="ECO:0000256" key="1">
    <source>
        <dbReference type="ARBA" id="ARBA00004418"/>
    </source>
</evidence>
<dbReference type="GO" id="GO:0015833">
    <property type="term" value="P:peptide transport"/>
    <property type="evidence" value="ECO:0007669"/>
    <property type="project" value="TreeGrafter"/>
</dbReference>
<evidence type="ECO:0000313" key="7">
    <source>
        <dbReference type="EMBL" id="ETX16352.1"/>
    </source>
</evidence>
<keyword evidence="3" id="KW-0813">Transport</keyword>
<accession>X7EKC0</accession>
<dbReference type="OrthoDB" id="9803988at2"/>
<dbReference type="PANTHER" id="PTHR30290">
    <property type="entry name" value="PERIPLASMIC BINDING COMPONENT OF ABC TRANSPORTER"/>
    <property type="match status" value="1"/>
</dbReference>
<comment type="subcellular location">
    <subcellularLocation>
        <location evidence="1">Periplasm</location>
    </subcellularLocation>
</comment>
<evidence type="ECO:0000256" key="4">
    <source>
        <dbReference type="ARBA" id="ARBA00022729"/>
    </source>
</evidence>
<dbReference type="Pfam" id="PF00496">
    <property type="entry name" value="SBP_bac_5"/>
    <property type="match status" value="1"/>
</dbReference>
<dbReference type="FunFam" id="3.10.105.10:FF:000001">
    <property type="entry name" value="Oligopeptide ABC transporter, oligopeptide-binding protein"/>
    <property type="match status" value="1"/>
</dbReference>
<dbReference type="Gene3D" id="3.90.76.10">
    <property type="entry name" value="Dipeptide-binding Protein, Domain 1"/>
    <property type="match status" value="1"/>
</dbReference>
<dbReference type="Gene3D" id="3.10.105.10">
    <property type="entry name" value="Dipeptide-binding Protein, Domain 3"/>
    <property type="match status" value="1"/>
</dbReference>
<feature type="domain" description="Solute-binding protein family 5" evidence="6">
    <location>
        <begin position="80"/>
        <end position="462"/>
    </location>
</feature>
<dbReference type="STRING" id="1449350.OCH239_00495"/>
<dbReference type="Proteomes" id="UP000022447">
    <property type="component" value="Unassembled WGS sequence"/>
</dbReference>
<dbReference type="AlphaFoldDB" id="X7EKC0"/>
<evidence type="ECO:0000256" key="5">
    <source>
        <dbReference type="SAM" id="SignalP"/>
    </source>
</evidence>
<dbReference type="Gene3D" id="3.40.190.10">
    <property type="entry name" value="Periplasmic binding protein-like II"/>
    <property type="match status" value="1"/>
</dbReference>
<evidence type="ECO:0000313" key="8">
    <source>
        <dbReference type="Proteomes" id="UP000022447"/>
    </source>
</evidence>
<dbReference type="InterPro" id="IPR030678">
    <property type="entry name" value="Peptide/Ni-bd"/>
</dbReference>
<name>X7EKC0_9RHOB</name>
<proteinExistence type="inferred from homology"/>
<feature type="signal peptide" evidence="5">
    <location>
        <begin position="1"/>
        <end position="24"/>
    </location>
</feature>
<keyword evidence="4 5" id="KW-0732">Signal</keyword>
<evidence type="ECO:0000256" key="3">
    <source>
        <dbReference type="ARBA" id="ARBA00022448"/>
    </source>
</evidence>
<evidence type="ECO:0000259" key="6">
    <source>
        <dbReference type="Pfam" id="PF00496"/>
    </source>
</evidence>
<dbReference type="EMBL" id="JALZ01000001">
    <property type="protein sequence ID" value="ETX16352.1"/>
    <property type="molecule type" value="Genomic_DNA"/>
</dbReference>
<dbReference type="RefSeq" id="WP_037257042.1">
    <property type="nucleotide sequence ID" value="NZ_JALZ01000001.1"/>
</dbReference>
<dbReference type="GO" id="GO:0043190">
    <property type="term" value="C:ATP-binding cassette (ABC) transporter complex"/>
    <property type="evidence" value="ECO:0007669"/>
    <property type="project" value="InterPro"/>
</dbReference>